<evidence type="ECO:0000313" key="4">
    <source>
        <dbReference type="Proteomes" id="UP000663864"/>
    </source>
</evidence>
<name>A0A815T1J0_9BILA</name>
<dbReference type="EMBL" id="CAJNOT010006848">
    <property type="protein sequence ID" value="CAF1497179.1"/>
    <property type="molecule type" value="Genomic_DNA"/>
</dbReference>
<comment type="caution">
    <text evidence="2">The sequence shown here is derived from an EMBL/GenBank/DDBJ whole genome shotgun (WGS) entry which is preliminary data.</text>
</comment>
<feature type="region of interest" description="Disordered" evidence="1">
    <location>
        <begin position="25"/>
        <end position="73"/>
    </location>
</feature>
<dbReference type="AlphaFoldDB" id="A0A815T1J0"/>
<evidence type="ECO:0000313" key="2">
    <source>
        <dbReference type="EMBL" id="CAF1497179.1"/>
    </source>
</evidence>
<protein>
    <submittedName>
        <fullName evidence="2">Uncharacterized protein</fullName>
    </submittedName>
</protein>
<accession>A0A815T1J0</accession>
<dbReference type="Proteomes" id="UP000663836">
    <property type="component" value="Unassembled WGS sequence"/>
</dbReference>
<reference evidence="2" key="1">
    <citation type="submission" date="2021-02" db="EMBL/GenBank/DDBJ databases">
        <authorList>
            <person name="Nowell W R."/>
        </authorList>
    </citation>
    <scope>NUCLEOTIDE SEQUENCE</scope>
</reference>
<dbReference type="EMBL" id="CAJOBD010011087">
    <property type="protein sequence ID" value="CAF4162373.1"/>
    <property type="molecule type" value="Genomic_DNA"/>
</dbReference>
<gene>
    <name evidence="3" type="ORF">JBS370_LOCUS34575</name>
    <name evidence="2" type="ORF">ZHD862_LOCUS37281</name>
</gene>
<dbReference type="Proteomes" id="UP000663864">
    <property type="component" value="Unassembled WGS sequence"/>
</dbReference>
<evidence type="ECO:0000313" key="3">
    <source>
        <dbReference type="EMBL" id="CAF4162373.1"/>
    </source>
</evidence>
<organism evidence="2 4">
    <name type="scientific">Rotaria sordida</name>
    <dbReference type="NCBI Taxonomy" id="392033"/>
    <lineage>
        <taxon>Eukaryota</taxon>
        <taxon>Metazoa</taxon>
        <taxon>Spiralia</taxon>
        <taxon>Gnathifera</taxon>
        <taxon>Rotifera</taxon>
        <taxon>Eurotatoria</taxon>
        <taxon>Bdelloidea</taxon>
        <taxon>Philodinida</taxon>
        <taxon>Philodinidae</taxon>
        <taxon>Rotaria</taxon>
    </lineage>
</organism>
<sequence length="161" mass="19062">MAAGGDTNEDKELLKLQLQYFIEQEKTKRRQEKEQTKRERAQEKTKREEQKTKREEQKTKRKEIDHEIEQEKTKQIRITQGLSSSSLSYVSKLITNHSNYYNLCVIGRIHSFDINNVLNDNNCLNDNTIELIRKYINDVSPLSNMNEEQIQSTFQDLILNL</sequence>
<proteinExistence type="predicted"/>
<evidence type="ECO:0000256" key="1">
    <source>
        <dbReference type="SAM" id="MobiDB-lite"/>
    </source>
</evidence>